<feature type="transmembrane region" description="Helical" evidence="7">
    <location>
        <begin position="118"/>
        <end position="140"/>
    </location>
</feature>
<feature type="transmembrane region" description="Helical" evidence="7">
    <location>
        <begin position="56"/>
        <end position="81"/>
    </location>
</feature>
<comment type="similarity">
    <text evidence="2">Belongs to the DoxX family.</text>
</comment>
<dbReference type="GO" id="GO:0005886">
    <property type="term" value="C:plasma membrane"/>
    <property type="evidence" value="ECO:0007669"/>
    <property type="project" value="UniProtKB-SubCell"/>
</dbReference>
<dbReference type="HOGENOM" id="CLU_1642154_0_0_6"/>
<accession>V5F5H6</accession>
<evidence type="ECO:0000256" key="5">
    <source>
        <dbReference type="ARBA" id="ARBA00022989"/>
    </source>
</evidence>
<evidence type="ECO:0000256" key="3">
    <source>
        <dbReference type="ARBA" id="ARBA00022475"/>
    </source>
</evidence>
<dbReference type="PANTHER" id="PTHR33452:SF1">
    <property type="entry name" value="INNER MEMBRANE PROTEIN YPHA-RELATED"/>
    <property type="match status" value="1"/>
</dbReference>
<sequence>MRNFISFIKWSFSTSDDKAIGILRILFSVSLIPHGIEKTIANVMPILNDPICGPTTGFYAFFQCFTSGYHISPFFAFMGIITQVLFSWTLLVGVFTRISAMLWFCVMLWLIPMEVHDYMSFIGYTGYKLLIAACAIFFMIKGSGKWSFDNLIYKKYLAISP</sequence>
<keyword evidence="6 7" id="KW-0472">Membrane</keyword>
<dbReference type="Proteomes" id="UP000030675">
    <property type="component" value="Unassembled WGS sequence"/>
</dbReference>
<evidence type="ECO:0000256" key="6">
    <source>
        <dbReference type="ARBA" id="ARBA00023136"/>
    </source>
</evidence>
<evidence type="ECO:0000313" key="9">
    <source>
        <dbReference type="Proteomes" id="UP000030675"/>
    </source>
</evidence>
<dbReference type="Pfam" id="PF07681">
    <property type="entry name" value="DoxX"/>
    <property type="match status" value="1"/>
</dbReference>
<reference evidence="9" key="1">
    <citation type="submission" date="2012-12" db="EMBL/GenBank/DDBJ databases">
        <title>Genome Sequence of Photobacterium leiognathi lrivu.4.1.</title>
        <authorList>
            <person name="Urbanczyk H."/>
            <person name="Ogura Y."/>
            <person name="Hayashi T."/>
            <person name="Dunlap P.V."/>
        </authorList>
    </citation>
    <scope>NUCLEOTIDE SEQUENCE [LARGE SCALE GENOMIC DNA]</scope>
    <source>
        <strain evidence="9">lrivu.4.1</strain>
    </source>
</reference>
<evidence type="ECO:0000256" key="2">
    <source>
        <dbReference type="ARBA" id="ARBA00006679"/>
    </source>
</evidence>
<dbReference type="InterPro" id="IPR051907">
    <property type="entry name" value="DoxX-like_oxidoreductase"/>
</dbReference>
<organism evidence="8 9">
    <name type="scientific">Photobacterium leiognathi lrivu.4.1</name>
    <dbReference type="NCBI Taxonomy" id="1248232"/>
    <lineage>
        <taxon>Bacteria</taxon>
        <taxon>Pseudomonadati</taxon>
        <taxon>Pseudomonadota</taxon>
        <taxon>Gammaproteobacteria</taxon>
        <taxon>Vibrionales</taxon>
        <taxon>Vibrionaceae</taxon>
        <taxon>Photobacterium</taxon>
    </lineage>
</organism>
<gene>
    <name evidence="8" type="ORF">PLEI_0314</name>
</gene>
<name>V5F5H6_PHOLE</name>
<dbReference type="RefSeq" id="WP_023931253.1">
    <property type="nucleotide sequence ID" value="NZ_DF196808.1"/>
</dbReference>
<evidence type="ECO:0000256" key="4">
    <source>
        <dbReference type="ARBA" id="ARBA00022692"/>
    </source>
</evidence>
<keyword evidence="3" id="KW-1003">Cell membrane</keyword>
<dbReference type="EMBL" id="DF196808">
    <property type="protein sequence ID" value="GAD28671.1"/>
    <property type="molecule type" value="Genomic_DNA"/>
</dbReference>
<feature type="transmembrane region" description="Helical" evidence="7">
    <location>
        <begin position="88"/>
        <end position="112"/>
    </location>
</feature>
<dbReference type="PANTHER" id="PTHR33452">
    <property type="entry name" value="OXIDOREDUCTASE CATD-RELATED"/>
    <property type="match status" value="1"/>
</dbReference>
<proteinExistence type="inferred from homology"/>
<keyword evidence="4 7" id="KW-0812">Transmembrane</keyword>
<comment type="subcellular location">
    <subcellularLocation>
        <location evidence="1">Cell membrane</location>
        <topology evidence="1">Multi-pass membrane protein</topology>
    </subcellularLocation>
</comment>
<dbReference type="InterPro" id="IPR032808">
    <property type="entry name" value="DoxX"/>
</dbReference>
<evidence type="ECO:0000256" key="7">
    <source>
        <dbReference type="SAM" id="Phobius"/>
    </source>
</evidence>
<evidence type="ECO:0000313" key="8">
    <source>
        <dbReference type="EMBL" id="GAD28671.1"/>
    </source>
</evidence>
<keyword evidence="5 7" id="KW-1133">Transmembrane helix</keyword>
<dbReference type="AlphaFoldDB" id="V5F5H6"/>
<protein>
    <submittedName>
        <fullName evidence="8">DoxX family protein</fullName>
    </submittedName>
</protein>
<evidence type="ECO:0000256" key="1">
    <source>
        <dbReference type="ARBA" id="ARBA00004651"/>
    </source>
</evidence>